<dbReference type="AlphaFoldDB" id="A0A6C0DMJ2"/>
<evidence type="ECO:0000313" key="3">
    <source>
        <dbReference type="EMBL" id="QHT18106.1"/>
    </source>
</evidence>
<accession>A0A6C0DMJ2</accession>
<dbReference type="InterPro" id="IPR000909">
    <property type="entry name" value="PLipase_C_PInositol-sp_X_dom"/>
</dbReference>
<dbReference type="InterPro" id="IPR017946">
    <property type="entry name" value="PLC-like_Pdiesterase_TIM-brl"/>
</dbReference>
<reference evidence="3" key="1">
    <citation type="journal article" date="2020" name="Nature">
        <title>Giant virus diversity and host interactions through global metagenomics.</title>
        <authorList>
            <person name="Schulz F."/>
            <person name="Roux S."/>
            <person name="Paez-Espino D."/>
            <person name="Jungbluth S."/>
            <person name="Walsh D.A."/>
            <person name="Denef V.J."/>
            <person name="McMahon K.D."/>
            <person name="Konstantinidis K.T."/>
            <person name="Eloe-Fadrosh E.A."/>
            <person name="Kyrpides N.C."/>
            <person name="Woyke T."/>
        </authorList>
    </citation>
    <scope>NUCLEOTIDE SEQUENCE</scope>
    <source>
        <strain evidence="3">GVMAG-M-3300023174-3</strain>
    </source>
</reference>
<name>A0A6C0DMJ2_9ZZZZ</name>
<keyword evidence="1" id="KW-0472">Membrane</keyword>
<protein>
    <recommendedName>
        <fullName evidence="2">Phosphatidylinositol-specific phospholipase C X domain-containing protein</fullName>
    </recommendedName>
</protein>
<organism evidence="3">
    <name type="scientific">viral metagenome</name>
    <dbReference type="NCBI Taxonomy" id="1070528"/>
    <lineage>
        <taxon>unclassified sequences</taxon>
        <taxon>metagenomes</taxon>
        <taxon>organismal metagenomes</taxon>
    </lineage>
</organism>
<sequence length="344" mass="39102">MKFYQKIAVAIVIIIFVYILWKLLKRRDALLRQFGGSYEPFSLFGKEGFQTQPILISNITPKYASKPLREFVIKSSYNTAVSGNNVSTDTIKNVLARGCRFLDFEIFYINNSAHVAYSTDETNQTIDSDNSILLDEVFSTIISNAFASPTPNVGDPLFLHLRIKSTHPEIYKEIAKSIDYALRPKLYPNPVTKETKLADIMGKIVVVFDKTSDRDYKTHSKCDPSEKDCINLAPFINMESGSETLYLQHYGELLNQCTSPPMVLDNCDLCTNVKTMRIVLPDANYVNTENPEIDEFILNYGSQIVPYRFYKNDAGLKDYESFFDENNAAFVPLATAIHNIHKVM</sequence>
<dbReference type="PROSITE" id="PS50007">
    <property type="entry name" value="PIPLC_X_DOMAIN"/>
    <property type="match status" value="1"/>
</dbReference>
<keyword evidence="1" id="KW-0812">Transmembrane</keyword>
<keyword evidence="1" id="KW-1133">Transmembrane helix</keyword>
<feature type="transmembrane region" description="Helical" evidence="1">
    <location>
        <begin position="6"/>
        <end position="24"/>
    </location>
</feature>
<feature type="domain" description="Phosphatidylinositol-specific phospholipase C X" evidence="2">
    <location>
        <begin position="65"/>
        <end position="206"/>
    </location>
</feature>
<dbReference type="GO" id="GO:0006629">
    <property type="term" value="P:lipid metabolic process"/>
    <property type="evidence" value="ECO:0007669"/>
    <property type="project" value="InterPro"/>
</dbReference>
<dbReference type="Gene3D" id="3.20.20.190">
    <property type="entry name" value="Phosphatidylinositol (PI) phosphodiesterase"/>
    <property type="match status" value="1"/>
</dbReference>
<dbReference type="GO" id="GO:0008081">
    <property type="term" value="F:phosphoric diester hydrolase activity"/>
    <property type="evidence" value="ECO:0007669"/>
    <property type="project" value="InterPro"/>
</dbReference>
<proteinExistence type="predicted"/>
<dbReference type="SUPFAM" id="SSF51695">
    <property type="entry name" value="PLC-like phosphodiesterases"/>
    <property type="match status" value="1"/>
</dbReference>
<evidence type="ECO:0000259" key="2">
    <source>
        <dbReference type="Pfam" id="PF00388"/>
    </source>
</evidence>
<dbReference type="Pfam" id="PF00388">
    <property type="entry name" value="PI-PLC-X"/>
    <property type="match status" value="1"/>
</dbReference>
<evidence type="ECO:0000256" key="1">
    <source>
        <dbReference type="SAM" id="Phobius"/>
    </source>
</evidence>
<dbReference type="EMBL" id="MN739648">
    <property type="protein sequence ID" value="QHT18106.1"/>
    <property type="molecule type" value="Genomic_DNA"/>
</dbReference>